<reference evidence="1" key="1">
    <citation type="journal article" date="2021" name="New Phytol.">
        <title>Evolutionary innovations through gain and loss of genes in the ectomycorrhizal Boletales.</title>
        <authorList>
            <person name="Wu G."/>
            <person name="Miyauchi S."/>
            <person name="Morin E."/>
            <person name="Kuo A."/>
            <person name="Drula E."/>
            <person name="Varga T."/>
            <person name="Kohler A."/>
            <person name="Feng B."/>
            <person name="Cao Y."/>
            <person name="Lipzen A."/>
            <person name="Daum C."/>
            <person name="Hundley H."/>
            <person name="Pangilinan J."/>
            <person name="Johnson J."/>
            <person name="Barry K."/>
            <person name="LaButti K."/>
            <person name="Ng V."/>
            <person name="Ahrendt S."/>
            <person name="Min B."/>
            <person name="Choi I.G."/>
            <person name="Park H."/>
            <person name="Plett J.M."/>
            <person name="Magnuson J."/>
            <person name="Spatafora J.W."/>
            <person name="Nagy L.G."/>
            <person name="Henrissat B."/>
            <person name="Grigoriev I.V."/>
            <person name="Yang Z.L."/>
            <person name="Xu J."/>
            <person name="Martin F.M."/>
        </authorList>
    </citation>
    <scope>NUCLEOTIDE SEQUENCE</scope>
    <source>
        <strain evidence="1">ATCC 28755</strain>
    </source>
</reference>
<dbReference type="Proteomes" id="UP000790377">
    <property type="component" value="Unassembled WGS sequence"/>
</dbReference>
<accession>A0ACB8AHY1</accession>
<organism evidence="1 2">
    <name type="scientific">Hygrophoropsis aurantiaca</name>
    <dbReference type="NCBI Taxonomy" id="72124"/>
    <lineage>
        <taxon>Eukaryota</taxon>
        <taxon>Fungi</taxon>
        <taxon>Dikarya</taxon>
        <taxon>Basidiomycota</taxon>
        <taxon>Agaricomycotina</taxon>
        <taxon>Agaricomycetes</taxon>
        <taxon>Agaricomycetidae</taxon>
        <taxon>Boletales</taxon>
        <taxon>Coniophorineae</taxon>
        <taxon>Hygrophoropsidaceae</taxon>
        <taxon>Hygrophoropsis</taxon>
    </lineage>
</organism>
<protein>
    <submittedName>
        <fullName evidence="1">Uncharacterized protein</fullName>
    </submittedName>
</protein>
<sequence length="211" mass="23356">MHQVNVATSSTLERITACLVAMSSSSAVRPTTGNALRSIMGKIGHEALMINYYKNELEGSGEALEGEDAGSDRDPERAPRNQNHARQFHIEDAPSRTSFKYPRGGLLQLRDVLKEDELRHPIMLDANGEECLIVVKNGNTTGITIGRTTGIESFVREYDDYAIRSTRIVGILTSGTGQTDSTDVTYASPYYWLEERIKTAFSDSYLYPITA</sequence>
<name>A0ACB8AHY1_9AGAM</name>
<evidence type="ECO:0000313" key="2">
    <source>
        <dbReference type="Proteomes" id="UP000790377"/>
    </source>
</evidence>
<keyword evidence="2" id="KW-1185">Reference proteome</keyword>
<evidence type="ECO:0000313" key="1">
    <source>
        <dbReference type="EMBL" id="KAH7912956.1"/>
    </source>
</evidence>
<comment type="caution">
    <text evidence="1">The sequence shown here is derived from an EMBL/GenBank/DDBJ whole genome shotgun (WGS) entry which is preliminary data.</text>
</comment>
<proteinExistence type="predicted"/>
<gene>
    <name evidence="1" type="ORF">BJ138DRAFT_1124793</name>
</gene>
<dbReference type="EMBL" id="MU267640">
    <property type="protein sequence ID" value="KAH7912956.1"/>
    <property type="molecule type" value="Genomic_DNA"/>
</dbReference>